<sequence>MTSITGPLWLLGVGIVVLLVHLVVERARHRRNLAELPTRIVVNGIRGKSSVTRLIAGALRADQRRTVFAKTTGTAARLIYPQGREVPIRRGRGGVNVIEQIGVVRRAVHAGADTLVVECMAVLPELQQVNQELLIEGDVVVISNVREDHLEEMGPTLDDVARSLSRSMPHRGTVVTAERDRLHLLREEAERRQSTVVAVDPDSVTDAEMRRFRWITFKENVAIALAVAELCGVDRTTALKGMWRAAPDPGVLRVDACSHNGRRFAAVNLFAANDPASTLMNINLLRERKLIGERVAVVINCRPDRIERNGQMGSIIPEIKPTRIFLIGTPTRSALHLIPDEWRDRVVDLDGEHRSGADLRDAIVDKLGAGETGTSLLMIGNIHGRGEDLLEALHSVTVAATAAAPFEELSQTLERIYKLDLAGRSKAGAEAGAEAEAVGGKAVVDLDATVVLSRADLTATAVLNSARIAVLHADRRRSAAT</sequence>
<dbReference type="PRINTS" id="PR01758">
    <property type="entry name" value="CAPSULEPROTB"/>
</dbReference>
<dbReference type="InterPro" id="IPR050061">
    <property type="entry name" value="MurCDEF_pg_biosynth"/>
</dbReference>
<dbReference type="SUPFAM" id="SSF53623">
    <property type="entry name" value="MurD-like peptide ligases, catalytic domain"/>
    <property type="match status" value="1"/>
</dbReference>
<gene>
    <name evidence="3" type="ORF">GA0070620_2491</name>
</gene>
<evidence type="ECO:0000259" key="2">
    <source>
        <dbReference type="Pfam" id="PF08245"/>
    </source>
</evidence>
<evidence type="ECO:0000256" key="1">
    <source>
        <dbReference type="SAM" id="Phobius"/>
    </source>
</evidence>
<dbReference type="GO" id="GO:0016881">
    <property type="term" value="F:acid-amino acid ligase activity"/>
    <property type="evidence" value="ECO:0007669"/>
    <property type="project" value="InterPro"/>
</dbReference>
<keyword evidence="4" id="KW-1185">Reference proteome</keyword>
<protein>
    <submittedName>
        <fullName evidence="3">Poly-gamma-glutamate synthase PgsB/CapB</fullName>
    </submittedName>
</protein>
<feature type="transmembrane region" description="Helical" evidence="1">
    <location>
        <begin position="6"/>
        <end position="24"/>
    </location>
</feature>
<feature type="domain" description="Mur ligase central" evidence="2">
    <location>
        <begin position="44"/>
        <end position="205"/>
    </location>
</feature>
<dbReference type="NCBIfam" id="TIGR04012">
    <property type="entry name" value="poly_gGlu_PgsB"/>
    <property type="match status" value="1"/>
</dbReference>
<reference evidence="4" key="1">
    <citation type="submission" date="2016-06" db="EMBL/GenBank/DDBJ databases">
        <authorList>
            <person name="Varghese N."/>
        </authorList>
    </citation>
    <scope>NUCLEOTIDE SEQUENCE [LARGE SCALE GENOMIC DNA]</scope>
    <source>
        <strain evidence="4">DSM 45344</strain>
    </source>
</reference>
<name>A0A1C3N331_9ACTN</name>
<dbReference type="Proteomes" id="UP000199393">
    <property type="component" value="Chromosome I"/>
</dbReference>
<proteinExistence type="predicted"/>
<dbReference type="GO" id="GO:0045227">
    <property type="term" value="P:capsule polysaccharide biosynthetic process"/>
    <property type="evidence" value="ECO:0007669"/>
    <property type="project" value="InterPro"/>
</dbReference>
<dbReference type="PATRIC" id="fig|307121.4.peg.2555"/>
<accession>A0A1C3N331</accession>
<dbReference type="EMBL" id="LT598496">
    <property type="protein sequence ID" value="SBV26993.1"/>
    <property type="molecule type" value="Genomic_DNA"/>
</dbReference>
<evidence type="ECO:0000313" key="4">
    <source>
        <dbReference type="Proteomes" id="UP000199393"/>
    </source>
</evidence>
<keyword evidence="1" id="KW-0472">Membrane</keyword>
<dbReference type="Pfam" id="PF08245">
    <property type="entry name" value="Mur_ligase_M"/>
    <property type="match status" value="1"/>
</dbReference>
<dbReference type="PANTHER" id="PTHR43445">
    <property type="entry name" value="UDP-N-ACETYLMURAMATE--L-ALANINE LIGASE-RELATED"/>
    <property type="match status" value="1"/>
</dbReference>
<dbReference type="GO" id="GO:0005524">
    <property type="term" value="F:ATP binding"/>
    <property type="evidence" value="ECO:0007669"/>
    <property type="project" value="InterPro"/>
</dbReference>
<dbReference type="GO" id="GO:0016020">
    <property type="term" value="C:membrane"/>
    <property type="evidence" value="ECO:0007669"/>
    <property type="project" value="InterPro"/>
</dbReference>
<dbReference type="STRING" id="307121.GA0070620_2491"/>
<keyword evidence="1" id="KW-0812">Transmembrane</keyword>
<evidence type="ECO:0000313" key="3">
    <source>
        <dbReference type="EMBL" id="SBV26993.1"/>
    </source>
</evidence>
<dbReference type="PANTHER" id="PTHR43445:SF1">
    <property type="entry name" value="PGA SYNTHASE CAPB"/>
    <property type="match status" value="1"/>
</dbReference>
<dbReference type="RefSeq" id="WP_197677584.1">
    <property type="nucleotide sequence ID" value="NZ_JBHRWG010000006.1"/>
</dbReference>
<organism evidence="3 4">
    <name type="scientific">Micromonospora krabiensis</name>
    <dbReference type="NCBI Taxonomy" id="307121"/>
    <lineage>
        <taxon>Bacteria</taxon>
        <taxon>Bacillati</taxon>
        <taxon>Actinomycetota</taxon>
        <taxon>Actinomycetes</taxon>
        <taxon>Micromonosporales</taxon>
        <taxon>Micromonosporaceae</taxon>
        <taxon>Micromonospora</taxon>
    </lineage>
</organism>
<dbReference type="InterPro" id="IPR036565">
    <property type="entry name" value="Mur-like_cat_sf"/>
</dbReference>
<dbReference type="Gene3D" id="3.40.1190.10">
    <property type="entry name" value="Mur-like, catalytic domain"/>
    <property type="match status" value="1"/>
</dbReference>
<dbReference type="InterPro" id="IPR008337">
    <property type="entry name" value="Capsule_biosynth_CapB"/>
</dbReference>
<dbReference type="AlphaFoldDB" id="A0A1C3N331"/>
<keyword evidence="1" id="KW-1133">Transmembrane helix</keyword>
<dbReference type="InterPro" id="IPR013221">
    <property type="entry name" value="Mur_ligase_cen"/>
</dbReference>